<dbReference type="Proteomes" id="UP001210380">
    <property type="component" value="Unassembled WGS sequence"/>
</dbReference>
<evidence type="ECO:0000313" key="1">
    <source>
        <dbReference type="EMBL" id="MDA3626796.1"/>
    </source>
</evidence>
<dbReference type="EMBL" id="JAQGLA010000019">
    <property type="protein sequence ID" value="MDA3626796.1"/>
    <property type="molecule type" value="Genomic_DNA"/>
</dbReference>
<reference evidence="1 2" key="1">
    <citation type="submission" date="2022-11" db="EMBL/GenBank/DDBJ databases">
        <title>Draft genome sequence of Saccharopolyspora sp. WRP15-2 isolated from rhizosphere soils of wild rice in Thailand.</title>
        <authorList>
            <person name="Duangmal K."/>
            <person name="Kammanee S."/>
            <person name="Muangham S."/>
        </authorList>
    </citation>
    <scope>NUCLEOTIDE SEQUENCE [LARGE SCALE GENOMIC DNA]</scope>
    <source>
        <strain evidence="1 2">WRP15-2</strain>
    </source>
</reference>
<sequence>MEESQEIERYTLNFDHLRATALDPRDSAKLLTEVVRET</sequence>
<protein>
    <submittedName>
        <fullName evidence="1">Scr1 family TA system antitoxin-like transcriptional regulator</fullName>
    </submittedName>
</protein>
<evidence type="ECO:0000313" key="2">
    <source>
        <dbReference type="Proteomes" id="UP001210380"/>
    </source>
</evidence>
<gene>
    <name evidence="1" type="ORF">OU415_15230</name>
</gene>
<dbReference type="RefSeq" id="WP_270949403.1">
    <property type="nucleotide sequence ID" value="NZ_JAQGLA010000019.1"/>
</dbReference>
<accession>A0ABT4UYL2</accession>
<keyword evidence="2" id="KW-1185">Reference proteome</keyword>
<proteinExistence type="predicted"/>
<comment type="caution">
    <text evidence="1">The sequence shown here is derived from an EMBL/GenBank/DDBJ whole genome shotgun (WGS) entry which is preliminary data.</text>
</comment>
<organism evidence="1 2">
    <name type="scientific">Saccharopolyspora oryzae</name>
    <dbReference type="NCBI Taxonomy" id="2997343"/>
    <lineage>
        <taxon>Bacteria</taxon>
        <taxon>Bacillati</taxon>
        <taxon>Actinomycetota</taxon>
        <taxon>Actinomycetes</taxon>
        <taxon>Pseudonocardiales</taxon>
        <taxon>Pseudonocardiaceae</taxon>
        <taxon>Saccharopolyspora</taxon>
    </lineage>
</organism>
<name>A0ABT4UYL2_9PSEU</name>